<evidence type="ECO:0000256" key="2">
    <source>
        <dbReference type="ARBA" id="ARBA00023125"/>
    </source>
</evidence>
<protein>
    <submittedName>
        <fullName evidence="7">PAS domain-containing protein</fullName>
    </submittedName>
</protein>
<dbReference type="Gene3D" id="3.30.450.20">
    <property type="entry name" value="PAS domain"/>
    <property type="match status" value="1"/>
</dbReference>
<keyword evidence="4" id="KW-0539">Nucleus</keyword>
<dbReference type="Proteomes" id="UP000887565">
    <property type="component" value="Unplaced"/>
</dbReference>
<keyword evidence="6" id="KW-1185">Reference proteome</keyword>
<evidence type="ECO:0000256" key="4">
    <source>
        <dbReference type="ARBA" id="ARBA00023242"/>
    </source>
</evidence>
<keyword evidence="1" id="KW-0805">Transcription regulation</keyword>
<organism evidence="6 7">
    <name type="scientific">Romanomermis culicivorax</name>
    <name type="common">Nematode worm</name>
    <dbReference type="NCBI Taxonomy" id="13658"/>
    <lineage>
        <taxon>Eukaryota</taxon>
        <taxon>Metazoa</taxon>
        <taxon>Ecdysozoa</taxon>
        <taxon>Nematoda</taxon>
        <taxon>Enoplea</taxon>
        <taxon>Dorylaimia</taxon>
        <taxon>Mermithida</taxon>
        <taxon>Mermithoidea</taxon>
        <taxon>Mermithidae</taxon>
        <taxon>Romanomermis</taxon>
    </lineage>
</organism>
<keyword evidence="3" id="KW-0804">Transcription</keyword>
<dbReference type="SMART" id="SM00091">
    <property type="entry name" value="PAS"/>
    <property type="match status" value="1"/>
</dbReference>
<dbReference type="PANTHER" id="PTHR23042">
    <property type="entry name" value="CIRCADIAN PROTEIN CLOCK/ARNT/BMAL/PAS"/>
    <property type="match status" value="1"/>
</dbReference>
<reference evidence="7" key="1">
    <citation type="submission" date="2022-11" db="UniProtKB">
        <authorList>
            <consortium name="WormBaseParasite"/>
        </authorList>
    </citation>
    <scope>IDENTIFICATION</scope>
</reference>
<dbReference type="SUPFAM" id="SSF55785">
    <property type="entry name" value="PYP-like sensor domain (PAS domain)"/>
    <property type="match status" value="1"/>
</dbReference>
<dbReference type="GO" id="GO:0005634">
    <property type="term" value="C:nucleus"/>
    <property type="evidence" value="ECO:0007669"/>
    <property type="project" value="InterPro"/>
</dbReference>
<evidence type="ECO:0000259" key="5">
    <source>
        <dbReference type="PROSITE" id="PS50112"/>
    </source>
</evidence>
<evidence type="ECO:0000313" key="7">
    <source>
        <dbReference type="WBParaSite" id="nRc.2.0.1.t32368-RA"/>
    </source>
</evidence>
<dbReference type="Pfam" id="PF14598">
    <property type="entry name" value="PAS_11"/>
    <property type="match status" value="1"/>
</dbReference>
<dbReference type="CDD" id="cd00130">
    <property type="entry name" value="PAS"/>
    <property type="match status" value="1"/>
</dbReference>
<dbReference type="InterPro" id="IPR035965">
    <property type="entry name" value="PAS-like_dom_sf"/>
</dbReference>
<dbReference type="NCBIfam" id="TIGR00229">
    <property type="entry name" value="sensory_box"/>
    <property type="match status" value="1"/>
</dbReference>
<dbReference type="InterPro" id="IPR001067">
    <property type="entry name" value="Nuc_translocat"/>
</dbReference>
<evidence type="ECO:0000313" key="6">
    <source>
        <dbReference type="Proteomes" id="UP000887565"/>
    </source>
</evidence>
<dbReference type="PROSITE" id="PS50112">
    <property type="entry name" value="PAS"/>
    <property type="match status" value="1"/>
</dbReference>
<dbReference type="InterPro" id="IPR050933">
    <property type="entry name" value="Circadian_TF"/>
</dbReference>
<name>A0A915K3F9_ROMCU</name>
<dbReference type="PRINTS" id="PR00785">
    <property type="entry name" value="NCTRNSLOCATR"/>
</dbReference>
<dbReference type="GO" id="GO:0045944">
    <property type="term" value="P:positive regulation of transcription by RNA polymerase II"/>
    <property type="evidence" value="ECO:0007669"/>
    <property type="project" value="UniProtKB-ARBA"/>
</dbReference>
<sequence length="414" mass="45287">MRLGSPSANDVNGSLEHAFSQMADITTGQTNCLVAIGRIQLCSMSICEEPTNEFTTRHTQDGKFSFVGEGVASLLGYKPSELLGKFWWDFVHNEDKPNVRALFEQCKLVDRQHCLTLPKVLKTKDQQLMVNCRFPAKAIPQNSGSSIAESSTSLPAEWVPFQTNAYTFNNPYSDEFEYIVATHRCLNNQTTSPSNSATVGPSHEQFQQHTTTVLPPRPESHFIQQHQSSQILAPLAQAYSYDHVTHSSEPYSMPDPNSLVNATLLQQQLQDSGIALNAPPHQYHPPGVQHPMLVPSSTGFTESSTLETLQPADWATRMAYNENSISLAAAASSSYHISPPHLTYDVVGQQRNPAAVVATTSATATTQAQNGASSWYVAAAGQPGSQNLIYEQHRMTSSGLNAETSTNQGHYSTM</sequence>
<dbReference type="GO" id="GO:0003700">
    <property type="term" value="F:DNA-binding transcription factor activity"/>
    <property type="evidence" value="ECO:0007669"/>
    <property type="project" value="InterPro"/>
</dbReference>
<evidence type="ECO:0000256" key="3">
    <source>
        <dbReference type="ARBA" id="ARBA00023163"/>
    </source>
</evidence>
<dbReference type="WBParaSite" id="nRc.2.0.1.t32368-RA">
    <property type="protein sequence ID" value="nRc.2.0.1.t32368-RA"/>
    <property type="gene ID" value="nRc.2.0.1.g32368"/>
</dbReference>
<dbReference type="GO" id="GO:0005737">
    <property type="term" value="C:cytoplasm"/>
    <property type="evidence" value="ECO:0007669"/>
    <property type="project" value="InterPro"/>
</dbReference>
<proteinExistence type="predicted"/>
<dbReference type="GO" id="GO:0005667">
    <property type="term" value="C:transcription regulator complex"/>
    <property type="evidence" value="ECO:0007669"/>
    <property type="project" value="InterPro"/>
</dbReference>
<feature type="domain" description="PAS" evidence="5">
    <location>
        <begin position="61"/>
        <end position="105"/>
    </location>
</feature>
<dbReference type="AlphaFoldDB" id="A0A915K3F9"/>
<dbReference type="InterPro" id="IPR000014">
    <property type="entry name" value="PAS"/>
</dbReference>
<accession>A0A915K3F9</accession>
<keyword evidence="2" id="KW-0238">DNA-binding</keyword>
<dbReference type="GO" id="GO:0003677">
    <property type="term" value="F:DNA binding"/>
    <property type="evidence" value="ECO:0007669"/>
    <property type="project" value="UniProtKB-KW"/>
</dbReference>
<evidence type="ECO:0000256" key="1">
    <source>
        <dbReference type="ARBA" id="ARBA00023015"/>
    </source>
</evidence>